<evidence type="ECO:0000313" key="2">
    <source>
        <dbReference type="EMBL" id="KAJ8384253.1"/>
    </source>
</evidence>
<organism evidence="2 3">
    <name type="scientific">Aldrovandia affinis</name>
    <dbReference type="NCBI Taxonomy" id="143900"/>
    <lineage>
        <taxon>Eukaryota</taxon>
        <taxon>Metazoa</taxon>
        <taxon>Chordata</taxon>
        <taxon>Craniata</taxon>
        <taxon>Vertebrata</taxon>
        <taxon>Euteleostomi</taxon>
        <taxon>Actinopterygii</taxon>
        <taxon>Neopterygii</taxon>
        <taxon>Teleostei</taxon>
        <taxon>Notacanthiformes</taxon>
        <taxon>Halosauridae</taxon>
        <taxon>Aldrovandia</taxon>
    </lineage>
</organism>
<keyword evidence="3" id="KW-1185">Reference proteome</keyword>
<name>A0AAD7W5L0_9TELE</name>
<dbReference type="Proteomes" id="UP001221898">
    <property type="component" value="Unassembled WGS sequence"/>
</dbReference>
<gene>
    <name evidence="2" type="ORF">AAFF_G00207140</name>
</gene>
<dbReference type="EMBL" id="JAINUG010000275">
    <property type="protein sequence ID" value="KAJ8384253.1"/>
    <property type="molecule type" value="Genomic_DNA"/>
</dbReference>
<accession>A0AAD7W5L0</accession>
<reference evidence="2" key="1">
    <citation type="journal article" date="2023" name="Science">
        <title>Genome structures resolve the early diversification of teleost fishes.</title>
        <authorList>
            <person name="Parey E."/>
            <person name="Louis A."/>
            <person name="Montfort J."/>
            <person name="Bouchez O."/>
            <person name="Roques C."/>
            <person name="Iampietro C."/>
            <person name="Lluch J."/>
            <person name="Castinel A."/>
            <person name="Donnadieu C."/>
            <person name="Desvignes T."/>
            <person name="Floi Bucao C."/>
            <person name="Jouanno E."/>
            <person name="Wen M."/>
            <person name="Mejri S."/>
            <person name="Dirks R."/>
            <person name="Jansen H."/>
            <person name="Henkel C."/>
            <person name="Chen W.J."/>
            <person name="Zahm M."/>
            <person name="Cabau C."/>
            <person name="Klopp C."/>
            <person name="Thompson A.W."/>
            <person name="Robinson-Rechavi M."/>
            <person name="Braasch I."/>
            <person name="Lecointre G."/>
            <person name="Bobe J."/>
            <person name="Postlethwait J.H."/>
            <person name="Berthelot C."/>
            <person name="Roest Crollius H."/>
            <person name="Guiguen Y."/>
        </authorList>
    </citation>
    <scope>NUCLEOTIDE SEQUENCE</scope>
    <source>
        <strain evidence="2">NC1722</strain>
    </source>
</reference>
<evidence type="ECO:0000313" key="3">
    <source>
        <dbReference type="Proteomes" id="UP001221898"/>
    </source>
</evidence>
<proteinExistence type="predicted"/>
<feature type="region of interest" description="Disordered" evidence="1">
    <location>
        <begin position="1"/>
        <end position="25"/>
    </location>
</feature>
<dbReference type="AlphaFoldDB" id="A0AAD7W5L0"/>
<evidence type="ECO:0000256" key="1">
    <source>
        <dbReference type="SAM" id="MobiDB-lite"/>
    </source>
</evidence>
<comment type="caution">
    <text evidence="2">The sequence shown here is derived from an EMBL/GenBank/DDBJ whole genome shotgun (WGS) entry which is preliminary data.</text>
</comment>
<sequence>MLAPRGSLPVQSFSSGQGLDDGLMSSSGAEIRSVERFILQSSLLSSAAGGRITRGSQSRGLFGLRRAPALWAGVWQRAPGLVELGQPSP</sequence>
<protein>
    <submittedName>
        <fullName evidence="2">Uncharacterized protein</fullName>
    </submittedName>
</protein>